<dbReference type="InterPro" id="IPR016024">
    <property type="entry name" value="ARM-type_fold"/>
</dbReference>
<evidence type="ECO:0000313" key="2">
    <source>
        <dbReference type="Proteomes" id="UP000199444"/>
    </source>
</evidence>
<dbReference type="SUPFAM" id="SSF48371">
    <property type="entry name" value="ARM repeat"/>
    <property type="match status" value="1"/>
</dbReference>
<dbReference type="Gene3D" id="1.25.10.10">
    <property type="entry name" value="Leucine-rich Repeat Variant"/>
    <property type="match status" value="1"/>
</dbReference>
<dbReference type="EMBL" id="FNKD01000003">
    <property type="protein sequence ID" value="SDQ82605.1"/>
    <property type="molecule type" value="Genomic_DNA"/>
</dbReference>
<evidence type="ECO:0000313" key="1">
    <source>
        <dbReference type="EMBL" id="SDQ82605.1"/>
    </source>
</evidence>
<dbReference type="STRING" id="553311.SAMN05216231_2682"/>
<dbReference type="RefSeq" id="WP_092493483.1">
    <property type="nucleotide sequence ID" value="NZ_FNKD01000003.1"/>
</dbReference>
<keyword evidence="2" id="KW-1185">Reference proteome</keyword>
<dbReference type="InterPro" id="IPR011989">
    <property type="entry name" value="ARM-like"/>
</dbReference>
<dbReference type="Proteomes" id="UP000199444">
    <property type="component" value="Unassembled WGS sequence"/>
</dbReference>
<proteinExistence type="predicted"/>
<sequence>MVETRKTLESFVYQLGDENFRGAIETLKELGTGARNTPKSPVKNKAIEYVISTVQDKSRLKDMAIKLAEFEDATAKEIAAHLLMSVYDEYPRQVSNVLRSLANDENWEVREWVAGACGEILTNHFELFYEDIKSWTRDNSENVRRAASIAAMYAGKKRKEEYGEPLLDIVELLLTDSNPYVKKNLGQFAIGDGLLRYYPSKVLARLDKWIEISDENARWNIAKIFSSAEGMKYICEAESIIKILLHDERYKVKKAIDSTLNKAIKKNPELVNGLTIKVKQ</sequence>
<protein>
    <submittedName>
        <fullName evidence="1">3-methyladenine DNA glycosylase AlkD</fullName>
    </submittedName>
</protein>
<dbReference type="AlphaFoldDB" id="A0A1H1E1G8"/>
<gene>
    <name evidence="1" type="ORF">SAMN05216231_2682</name>
</gene>
<organism evidence="1 2">
    <name type="scientific">Virgibacillus salinus</name>
    <dbReference type="NCBI Taxonomy" id="553311"/>
    <lineage>
        <taxon>Bacteria</taxon>
        <taxon>Bacillati</taxon>
        <taxon>Bacillota</taxon>
        <taxon>Bacilli</taxon>
        <taxon>Bacillales</taxon>
        <taxon>Bacillaceae</taxon>
        <taxon>Virgibacillus</taxon>
    </lineage>
</organism>
<dbReference type="Pfam" id="PF08713">
    <property type="entry name" value="DNA_alkylation"/>
    <property type="match status" value="1"/>
</dbReference>
<reference evidence="1 2" key="1">
    <citation type="submission" date="2016-10" db="EMBL/GenBank/DDBJ databases">
        <authorList>
            <person name="de Groot N.N."/>
        </authorList>
    </citation>
    <scope>NUCLEOTIDE SEQUENCE [LARGE SCALE GENOMIC DNA]</scope>
    <source>
        <strain evidence="1 2">CGMCC 1.10449</strain>
    </source>
</reference>
<name>A0A1H1E1G8_9BACI</name>
<dbReference type="InterPro" id="IPR014825">
    <property type="entry name" value="DNA_alkylation"/>
</dbReference>
<accession>A0A1H1E1G8</accession>